<evidence type="ECO:0000313" key="2">
    <source>
        <dbReference type="EMBL" id="OBZ83033.1"/>
    </source>
</evidence>
<feature type="non-terminal residue" evidence="2">
    <location>
        <position position="312"/>
    </location>
</feature>
<dbReference type="STRING" id="101091.A0A1C7N1P3"/>
<feature type="region of interest" description="Disordered" evidence="1">
    <location>
        <begin position="197"/>
        <end position="232"/>
    </location>
</feature>
<evidence type="ECO:0000313" key="3">
    <source>
        <dbReference type="Proteomes" id="UP000093000"/>
    </source>
</evidence>
<comment type="caution">
    <text evidence="2">The sequence shown here is derived from an EMBL/GenBank/DDBJ whole genome shotgun (WGS) entry which is preliminary data.</text>
</comment>
<feature type="region of interest" description="Disordered" evidence="1">
    <location>
        <begin position="66"/>
        <end position="113"/>
    </location>
</feature>
<feature type="compositionally biased region" description="Low complexity" evidence="1">
    <location>
        <begin position="213"/>
        <end position="232"/>
    </location>
</feature>
<accession>A0A1C7N1P3</accession>
<dbReference type="Proteomes" id="UP000093000">
    <property type="component" value="Unassembled WGS sequence"/>
</dbReference>
<feature type="region of interest" description="Disordered" evidence="1">
    <location>
        <begin position="153"/>
        <end position="181"/>
    </location>
</feature>
<feature type="compositionally biased region" description="Polar residues" evidence="1">
    <location>
        <begin position="197"/>
        <end position="212"/>
    </location>
</feature>
<dbReference type="AlphaFoldDB" id="A0A1C7N1P3"/>
<dbReference type="EMBL" id="LUGH01000736">
    <property type="protein sequence ID" value="OBZ83033.1"/>
    <property type="molecule type" value="Genomic_DNA"/>
</dbReference>
<sequence length="312" mass="34694">MNNTNASSSHVAPDLTLNSLTKEKLNIILQRAKQLQATGEKEDGKNEFSQLMNLLRLLQQQQSQAVQQQKPQLQQQPQPQPQQQQQLQQIPVQPMPQQQQLQQIPVQSMPQQPVPVIKNESRSMTPNELQQQQQQQQLQLQLLQQHLLQQQQLNNQTGSPSPSSSLPSTPTGTNTNQQQQQQLQYQMLAYNFLAQNNPQLNTSPSSSPVITQASSPASTSHTNNNPTNTNSAVKIEPAIPTAPVEQPEQVKEPPKTMAERLVEAIYQQASEFNSIKKKSGTTPLPLAPLVTGRNKDTDIVTALDLLSGQQRS</sequence>
<organism evidence="2 3">
    <name type="scientific">Choanephora cucurbitarum</name>
    <dbReference type="NCBI Taxonomy" id="101091"/>
    <lineage>
        <taxon>Eukaryota</taxon>
        <taxon>Fungi</taxon>
        <taxon>Fungi incertae sedis</taxon>
        <taxon>Mucoromycota</taxon>
        <taxon>Mucoromycotina</taxon>
        <taxon>Mucoromycetes</taxon>
        <taxon>Mucorales</taxon>
        <taxon>Mucorineae</taxon>
        <taxon>Choanephoraceae</taxon>
        <taxon>Choanephoroideae</taxon>
        <taxon>Choanephora</taxon>
    </lineage>
</organism>
<name>A0A1C7N1P3_9FUNG</name>
<gene>
    <name evidence="2" type="ORF">A0J61_08917</name>
</gene>
<proteinExistence type="predicted"/>
<dbReference type="InParanoid" id="A0A1C7N1P3"/>
<keyword evidence="3" id="KW-1185">Reference proteome</keyword>
<reference evidence="2 3" key="1">
    <citation type="submission" date="2016-03" db="EMBL/GenBank/DDBJ databases">
        <title>Choanephora cucurbitarum.</title>
        <authorList>
            <person name="Min B."/>
            <person name="Park H."/>
            <person name="Park J.-H."/>
            <person name="Shin H.-D."/>
            <person name="Choi I.-G."/>
        </authorList>
    </citation>
    <scope>NUCLEOTIDE SEQUENCE [LARGE SCALE GENOMIC DNA]</scope>
    <source>
        <strain evidence="2 3">KUS-F28377</strain>
    </source>
</reference>
<protein>
    <submittedName>
        <fullName evidence="2">Uncharacterized protein</fullName>
    </submittedName>
</protein>
<evidence type="ECO:0000256" key="1">
    <source>
        <dbReference type="SAM" id="MobiDB-lite"/>
    </source>
</evidence>